<dbReference type="RefSeq" id="WP_309542267.1">
    <property type="nucleotide sequence ID" value="NZ_CP133659.1"/>
</dbReference>
<accession>A0ABY9R4I2</accession>
<reference evidence="7" key="1">
    <citation type="submission" date="2023-09" db="EMBL/GenBank/DDBJ databases">
        <authorList>
            <consortium name="CW5 consortium"/>
            <person name="Lu C.-W."/>
        </authorList>
    </citation>
    <scope>NUCLEOTIDE SEQUENCE</scope>
    <source>
        <strain evidence="7">KPS</strain>
    </source>
</reference>
<evidence type="ECO:0000259" key="6">
    <source>
        <dbReference type="Pfam" id="PF04335"/>
    </source>
</evidence>
<dbReference type="CDD" id="cd16425">
    <property type="entry name" value="TrbF"/>
    <property type="match status" value="1"/>
</dbReference>
<dbReference type="Gene3D" id="3.10.450.230">
    <property type="entry name" value="VirB8 protein"/>
    <property type="match status" value="1"/>
</dbReference>
<keyword evidence="8" id="KW-1185">Reference proteome</keyword>
<evidence type="ECO:0000256" key="2">
    <source>
        <dbReference type="ARBA" id="ARBA00022692"/>
    </source>
</evidence>
<evidence type="ECO:0000256" key="4">
    <source>
        <dbReference type="ARBA" id="ARBA00023136"/>
    </source>
</evidence>
<protein>
    <submittedName>
        <fullName evidence="7">Type IV secretion system protein</fullName>
    </submittedName>
</protein>
<keyword evidence="2" id="KW-0812">Transmembrane</keyword>
<dbReference type="Proteomes" id="UP001180616">
    <property type="component" value="Chromosome"/>
</dbReference>
<feature type="region of interest" description="Disordered" evidence="5">
    <location>
        <begin position="1"/>
        <end position="28"/>
    </location>
</feature>
<feature type="domain" description="Bacterial virulence protein VirB8" evidence="6">
    <location>
        <begin position="31"/>
        <end position="234"/>
    </location>
</feature>
<dbReference type="InterPro" id="IPR035658">
    <property type="entry name" value="TrbF"/>
</dbReference>
<comment type="subcellular location">
    <subcellularLocation>
        <location evidence="1">Membrane</location>
        <topology evidence="1">Single-pass membrane protein</topology>
    </subcellularLocation>
</comment>
<evidence type="ECO:0000256" key="1">
    <source>
        <dbReference type="ARBA" id="ARBA00004167"/>
    </source>
</evidence>
<evidence type="ECO:0000313" key="7">
    <source>
        <dbReference type="EMBL" id="WMW66364.1"/>
    </source>
</evidence>
<gene>
    <name evidence="7" type="ORF">KPS_000931</name>
</gene>
<evidence type="ECO:0000256" key="5">
    <source>
        <dbReference type="SAM" id="MobiDB-lite"/>
    </source>
</evidence>
<name>A0ABY9R4I2_9BACT</name>
<sequence>MNLSGKRQAKGDEATVTSRPKPHEENPFLNARQEWLERNGDDIVRCAQWRTAAFVSFLLLGISLAGNVAQGLQNKLVPYVVNVDNAGRIRAVQRADSATSIPQRVIQAELANIITNWRTVTADIQLQSSMLRKLAAYLSGSGATVIREWFATNDPYTRAKEALVSVEVRGLPLPVSPTSWRVEWLETTRTHEGATQSVAHYAATMTIQLVQPATDAQIALNPGGIKITEIAFSKQL</sequence>
<proteinExistence type="predicted"/>
<dbReference type="EMBL" id="CP133659">
    <property type="protein sequence ID" value="WMW66364.1"/>
    <property type="molecule type" value="Genomic_DNA"/>
</dbReference>
<keyword evidence="3" id="KW-1133">Transmembrane helix</keyword>
<dbReference type="Pfam" id="PF04335">
    <property type="entry name" value="VirB8"/>
    <property type="match status" value="1"/>
</dbReference>
<dbReference type="InterPro" id="IPR032710">
    <property type="entry name" value="NTF2-like_dom_sf"/>
</dbReference>
<dbReference type="InterPro" id="IPR007430">
    <property type="entry name" value="VirB8"/>
</dbReference>
<evidence type="ECO:0000313" key="8">
    <source>
        <dbReference type="Proteomes" id="UP001180616"/>
    </source>
</evidence>
<evidence type="ECO:0000256" key="3">
    <source>
        <dbReference type="ARBA" id="ARBA00022989"/>
    </source>
</evidence>
<dbReference type="SUPFAM" id="SSF54427">
    <property type="entry name" value="NTF2-like"/>
    <property type="match status" value="1"/>
</dbReference>
<organism evidence="7 8">
    <name type="scientific">Nitratidesulfovibrio liaohensis</name>
    <dbReference type="NCBI Taxonomy" id="2604158"/>
    <lineage>
        <taxon>Bacteria</taxon>
        <taxon>Pseudomonadati</taxon>
        <taxon>Thermodesulfobacteriota</taxon>
        <taxon>Desulfovibrionia</taxon>
        <taxon>Desulfovibrionales</taxon>
        <taxon>Desulfovibrionaceae</taxon>
        <taxon>Nitratidesulfovibrio</taxon>
    </lineage>
</organism>
<keyword evidence="4" id="KW-0472">Membrane</keyword>